<dbReference type="PANTHER" id="PTHR36439:SF1">
    <property type="entry name" value="DUF1697 DOMAIN-CONTAINING PROTEIN"/>
    <property type="match status" value="1"/>
</dbReference>
<reference evidence="1 2" key="1">
    <citation type="submission" date="2011-10" db="EMBL/GenBank/DDBJ databases">
        <title>The Genome Sequence of Lachnospiraceae bacterium ACC2.</title>
        <authorList>
            <consortium name="The Broad Institute Genome Sequencing Platform"/>
            <person name="Earl A."/>
            <person name="Ward D."/>
            <person name="Feldgarden M."/>
            <person name="Gevers D."/>
            <person name="Sizova M."/>
            <person name="Hazen A."/>
            <person name="Epstein S."/>
            <person name="Young S.K."/>
            <person name="Zeng Q."/>
            <person name="Gargeya S."/>
            <person name="Fitzgerald M."/>
            <person name="Haas B."/>
            <person name="Abouelleil A."/>
            <person name="Alvarado L."/>
            <person name="Arachchi H.M."/>
            <person name="Berlin A."/>
            <person name="Brown A."/>
            <person name="Chapman S.B."/>
            <person name="Chen Z."/>
            <person name="Dunbar C."/>
            <person name="Freedman E."/>
            <person name="Gearin G."/>
            <person name="Goldberg J."/>
            <person name="Griggs A."/>
            <person name="Gujja S."/>
            <person name="Heiman D."/>
            <person name="Howarth C."/>
            <person name="Larson L."/>
            <person name="Lui A."/>
            <person name="MacDonald P.J.P."/>
            <person name="Montmayeur A."/>
            <person name="Murphy C."/>
            <person name="Neiman D."/>
            <person name="Pearson M."/>
            <person name="Priest M."/>
            <person name="Roberts A."/>
            <person name="Saif S."/>
            <person name="Shea T."/>
            <person name="Shenoy N."/>
            <person name="Sisk P."/>
            <person name="Stolte C."/>
            <person name="Sykes S."/>
            <person name="Wortman J."/>
            <person name="Nusbaum C."/>
            <person name="Birren B."/>
        </authorList>
    </citation>
    <scope>NUCLEOTIDE SEQUENCE [LARGE SCALE GENOMIC DNA]</scope>
    <source>
        <strain evidence="1 2">ACC2</strain>
    </source>
</reference>
<keyword evidence="2" id="KW-1185">Reference proteome</keyword>
<accession>A0AA37DFM1</accession>
<dbReference type="Gene3D" id="3.30.70.1280">
    <property type="entry name" value="SP0830-like domains"/>
    <property type="match status" value="1"/>
</dbReference>
<dbReference type="RefSeq" id="WP_009533587.1">
    <property type="nucleotide sequence ID" value="NZ_CAJPPX010000002.1"/>
</dbReference>
<evidence type="ECO:0000313" key="2">
    <source>
        <dbReference type="Proteomes" id="UP000018466"/>
    </source>
</evidence>
<organism evidence="1 2">
    <name type="scientific">Stomatobaculum longum</name>
    <dbReference type="NCBI Taxonomy" id="796942"/>
    <lineage>
        <taxon>Bacteria</taxon>
        <taxon>Bacillati</taxon>
        <taxon>Bacillota</taxon>
        <taxon>Clostridia</taxon>
        <taxon>Lachnospirales</taxon>
        <taxon>Lachnospiraceae</taxon>
        <taxon>Stomatobaculum</taxon>
    </lineage>
</organism>
<name>A0AA37DFM1_9FIRM</name>
<dbReference type="PIRSF" id="PIRSF008502">
    <property type="entry name" value="UCP008502"/>
    <property type="match status" value="1"/>
</dbReference>
<protein>
    <recommendedName>
        <fullName evidence="3">PF08002 family protein</fullName>
    </recommendedName>
</protein>
<comment type="caution">
    <text evidence="1">The sequence shown here is derived from an EMBL/GenBank/DDBJ whole genome shotgun (WGS) entry which is preliminary data.</text>
</comment>
<evidence type="ECO:0008006" key="3">
    <source>
        <dbReference type="Google" id="ProtNLM"/>
    </source>
</evidence>
<gene>
    <name evidence="1" type="ORF">HMPREF9623_01769</name>
</gene>
<dbReference type="InterPro" id="IPR012545">
    <property type="entry name" value="DUF1697"/>
</dbReference>
<sequence length="181" mass="21093">MRYILLLRGINVGGKNKVEMRELSALLTAAGFEEVGSYINSGNLFFSSAEAKESCISKIRALLEAKYDFPIPFALLTKEEYLEERDALPQWWHEEMARRDVLFYACGMDTDRIRDFIEKAALYNEVVHLGRHAVFWGKYDEAEYLKTIYHKKLMKQAFYREVTIRNGNTYEKIAAILENET</sequence>
<dbReference type="Pfam" id="PF08002">
    <property type="entry name" value="DUF1697"/>
    <property type="match status" value="1"/>
</dbReference>
<dbReference type="AlphaFoldDB" id="A0AA37DFM1"/>
<dbReference type="EMBL" id="AGEL01000014">
    <property type="protein sequence ID" value="EHO15858.1"/>
    <property type="molecule type" value="Genomic_DNA"/>
</dbReference>
<dbReference type="Gene3D" id="3.30.70.1260">
    <property type="entry name" value="bacterial protein sp0830 like"/>
    <property type="match status" value="1"/>
</dbReference>
<dbReference type="SUPFAM" id="SSF160379">
    <property type="entry name" value="SP0830-like"/>
    <property type="match status" value="1"/>
</dbReference>
<proteinExistence type="predicted"/>
<dbReference type="PANTHER" id="PTHR36439">
    <property type="entry name" value="BLL4334 PROTEIN"/>
    <property type="match status" value="1"/>
</dbReference>
<dbReference type="Proteomes" id="UP000018466">
    <property type="component" value="Unassembled WGS sequence"/>
</dbReference>
<evidence type="ECO:0000313" key="1">
    <source>
        <dbReference type="EMBL" id="EHO15858.1"/>
    </source>
</evidence>
<dbReference type="GeneID" id="86941494"/>